<dbReference type="FunFam" id="3.30.70.360:FF:000001">
    <property type="entry name" value="N-acetyldiaminopimelate deacetylase"/>
    <property type="match status" value="1"/>
</dbReference>
<organism evidence="7 8">
    <name type="scientific">Limosilactobacillus fermentum</name>
    <name type="common">Lactobacillus fermentum</name>
    <dbReference type="NCBI Taxonomy" id="1613"/>
    <lineage>
        <taxon>Bacteria</taxon>
        <taxon>Bacillati</taxon>
        <taxon>Bacillota</taxon>
        <taxon>Bacilli</taxon>
        <taxon>Lactobacillales</taxon>
        <taxon>Lactobacillaceae</taxon>
        <taxon>Limosilactobacillus</taxon>
    </lineage>
</organism>
<feature type="binding site" evidence="5">
    <location>
        <position position="159"/>
    </location>
    <ligand>
        <name>Mn(2+)</name>
        <dbReference type="ChEBI" id="CHEBI:29035"/>
        <label>2</label>
    </ligand>
</feature>
<evidence type="ECO:0000256" key="1">
    <source>
        <dbReference type="ARBA" id="ARBA00022605"/>
    </source>
</evidence>
<dbReference type="InterPro" id="IPR036264">
    <property type="entry name" value="Bact_exopeptidase_dim_dom"/>
</dbReference>
<keyword evidence="1" id="KW-0028">Amino-acid biosynthesis</keyword>
<keyword evidence="5" id="KW-0464">Manganese</keyword>
<evidence type="ECO:0000256" key="2">
    <source>
        <dbReference type="ARBA" id="ARBA00022801"/>
    </source>
</evidence>
<proteinExistence type="predicted"/>
<keyword evidence="4" id="KW-0457">Lysine biosynthesis</keyword>
<evidence type="ECO:0000313" key="8">
    <source>
        <dbReference type="Proteomes" id="UP000185427"/>
    </source>
</evidence>
<sequence>MVESSFAEIKDEIIETRHYLHQHPELSDQEVETSRFITEYLLNIGYRIITPVGLKTGVIAEIGEGKPVVGLRSDIDALPIKEATGIPYSSENEGVMHACGHDFHMASLLGAARVLKEKEADLVGTVRLIFQPAEETHVGAQEVEEAGGIEGVDAIIGFHNKPDLATGEIGILPGGLMAAVDQFKVTFKGVGTHAAMPQFGKDPIIALAGTVSAVQTIVSRNEDPQKTAVVSITHIEGGSTWNVLPENAWFEGTVRTFDKQARQVAKERFYKVIEGQAASFGVDVEIEWIEGPNVVDNDPKLTEIVSEETQKHLQLVKPTPSNAGEDFAYFSQKIPSVFAFVGSNGNSDWHHSDLRVDDEGLLVGAKWYYYTALRLLSELKTTGAK</sequence>
<reference evidence="7 8" key="1">
    <citation type="submission" date="2016-12" db="EMBL/GenBank/DDBJ databases">
        <title>Complete Genome Sequence of Lactobacillus fermentum Strain SNUV175, a Probiotic for Treatment of Bacterial Vaginosis.</title>
        <authorList>
            <person name="Lee S."/>
            <person name="You H.J."/>
            <person name="Kwon B."/>
            <person name="Ko G."/>
        </authorList>
    </citation>
    <scope>NUCLEOTIDE SEQUENCE [LARGE SCALE GENOMIC DNA]</scope>
    <source>
        <strain evidence="7 8">SNUV175</strain>
    </source>
</reference>
<dbReference type="PANTHER" id="PTHR11014:SF63">
    <property type="entry name" value="METALLOPEPTIDASE, PUTATIVE (AFU_ORTHOLOGUE AFUA_6G09600)-RELATED"/>
    <property type="match status" value="1"/>
</dbReference>
<dbReference type="SUPFAM" id="SSF55031">
    <property type="entry name" value="Bacterial exopeptidase dimerisation domain"/>
    <property type="match status" value="1"/>
</dbReference>
<dbReference type="Gene3D" id="3.30.70.360">
    <property type="match status" value="1"/>
</dbReference>
<keyword evidence="2 7" id="KW-0378">Hydrolase</keyword>
<dbReference type="InterPro" id="IPR011650">
    <property type="entry name" value="Peptidase_M20_dimer"/>
</dbReference>
<dbReference type="GO" id="GO:0050118">
    <property type="term" value="F:N-acetyldiaminopimelate deacetylase activity"/>
    <property type="evidence" value="ECO:0007669"/>
    <property type="project" value="UniProtKB-ARBA"/>
</dbReference>
<dbReference type="NCBIfam" id="TIGR01891">
    <property type="entry name" value="amidohydrolases"/>
    <property type="match status" value="1"/>
</dbReference>
<feature type="binding site" evidence="5">
    <location>
        <position position="101"/>
    </location>
    <ligand>
        <name>Mn(2+)</name>
        <dbReference type="ChEBI" id="CHEBI:29035"/>
        <label>2</label>
    </ligand>
</feature>
<dbReference type="GO" id="GO:0046872">
    <property type="term" value="F:metal ion binding"/>
    <property type="evidence" value="ECO:0007669"/>
    <property type="project" value="UniProtKB-KW"/>
</dbReference>
<evidence type="ECO:0000256" key="3">
    <source>
        <dbReference type="ARBA" id="ARBA00022915"/>
    </source>
</evidence>
<dbReference type="PIRSF" id="PIRSF005962">
    <property type="entry name" value="Pept_M20D_amidohydro"/>
    <property type="match status" value="1"/>
</dbReference>
<gene>
    <name evidence="7" type="ORF">BUW47_00185</name>
</gene>
<keyword evidence="5" id="KW-0479">Metal-binding</keyword>
<dbReference type="InterPro" id="IPR017439">
    <property type="entry name" value="Amidohydrolase"/>
</dbReference>
<dbReference type="Pfam" id="PF07687">
    <property type="entry name" value="M20_dimer"/>
    <property type="match status" value="1"/>
</dbReference>
<name>A0A1L7GSF0_LIMFE</name>
<evidence type="ECO:0000256" key="4">
    <source>
        <dbReference type="ARBA" id="ARBA00023154"/>
    </source>
</evidence>
<dbReference type="SUPFAM" id="SSF53187">
    <property type="entry name" value="Zn-dependent exopeptidases"/>
    <property type="match status" value="1"/>
</dbReference>
<dbReference type="Gene3D" id="3.40.630.10">
    <property type="entry name" value="Zn peptidases"/>
    <property type="match status" value="1"/>
</dbReference>
<feature type="binding site" evidence="5">
    <location>
        <position position="99"/>
    </location>
    <ligand>
        <name>Mn(2+)</name>
        <dbReference type="ChEBI" id="CHEBI:29035"/>
        <label>2</label>
    </ligand>
</feature>
<dbReference type="EMBL" id="CP019030">
    <property type="protein sequence ID" value="APU44980.1"/>
    <property type="molecule type" value="Genomic_DNA"/>
</dbReference>
<accession>A0A1L7GSF0</accession>
<dbReference type="PANTHER" id="PTHR11014">
    <property type="entry name" value="PEPTIDASE M20 FAMILY MEMBER"/>
    <property type="match status" value="1"/>
</dbReference>
<dbReference type="AlphaFoldDB" id="A0A1L7GSF0"/>
<feature type="binding site" evidence="5">
    <location>
        <position position="350"/>
    </location>
    <ligand>
        <name>Mn(2+)</name>
        <dbReference type="ChEBI" id="CHEBI:29035"/>
        <label>2</label>
    </ligand>
</feature>
<evidence type="ECO:0000256" key="5">
    <source>
        <dbReference type="PIRSR" id="PIRSR005962-1"/>
    </source>
</evidence>
<feature type="domain" description="Peptidase M20 dimerisation" evidence="6">
    <location>
        <begin position="182"/>
        <end position="276"/>
    </location>
</feature>
<dbReference type="GO" id="GO:0009085">
    <property type="term" value="P:lysine biosynthetic process"/>
    <property type="evidence" value="ECO:0007669"/>
    <property type="project" value="UniProtKB-KW"/>
</dbReference>
<dbReference type="Proteomes" id="UP000185427">
    <property type="component" value="Chromosome"/>
</dbReference>
<evidence type="ECO:0000313" key="7">
    <source>
        <dbReference type="EMBL" id="APU44980.1"/>
    </source>
</evidence>
<keyword evidence="3" id="KW-0220">Diaminopimelate biosynthesis</keyword>
<evidence type="ECO:0000259" key="6">
    <source>
        <dbReference type="Pfam" id="PF07687"/>
    </source>
</evidence>
<dbReference type="InterPro" id="IPR002933">
    <property type="entry name" value="Peptidase_M20"/>
</dbReference>
<dbReference type="GO" id="GO:0019877">
    <property type="term" value="P:diaminopimelate biosynthetic process"/>
    <property type="evidence" value="ECO:0007669"/>
    <property type="project" value="UniProtKB-KW"/>
</dbReference>
<comment type="cofactor">
    <cofactor evidence="5">
        <name>Mn(2+)</name>
        <dbReference type="ChEBI" id="CHEBI:29035"/>
    </cofactor>
    <text evidence="5">The Mn(2+) ion enhances activity.</text>
</comment>
<dbReference type="RefSeq" id="WP_075666997.1">
    <property type="nucleotide sequence ID" value="NZ_CP019030.1"/>
</dbReference>
<dbReference type="Pfam" id="PF01546">
    <property type="entry name" value="Peptidase_M20"/>
    <property type="match status" value="1"/>
</dbReference>
<feature type="binding site" evidence="5">
    <location>
        <position position="135"/>
    </location>
    <ligand>
        <name>Mn(2+)</name>
        <dbReference type="ChEBI" id="CHEBI:29035"/>
        <label>2</label>
    </ligand>
</feature>
<protein>
    <submittedName>
        <fullName evidence="7">Hydrolase</fullName>
    </submittedName>
</protein>
<dbReference type="OrthoDB" id="9776731at2"/>